<protein>
    <recommendedName>
        <fullName evidence="4">Zinc/iron-chelating domain-containing protein</fullName>
    </recommendedName>
</protein>
<organism evidence="2 3">
    <name type="scientific">Natrialba chahannaoensis JCM 10990</name>
    <dbReference type="NCBI Taxonomy" id="1227492"/>
    <lineage>
        <taxon>Archaea</taxon>
        <taxon>Methanobacteriati</taxon>
        <taxon>Methanobacteriota</taxon>
        <taxon>Stenosarchaea group</taxon>
        <taxon>Halobacteria</taxon>
        <taxon>Halobacteriales</taxon>
        <taxon>Natrialbaceae</taxon>
        <taxon>Natrialba</taxon>
    </lineage>
</organism>
<dbReference type="RefSeq" id="WP_006165591.1">
    <property type="nucleotide sequence ID" value="NZ_AOIN01000008.1"/>
</dbReference>
<evidence type="ECO:0008006" key="4">
    <source>
        <dbReference type="Google" id="ProtNLM"/>
    </source>
</evidence>
<feature type="compositionally biased region" description="Acidic residues" evidence="1">
    <location>
        <begin position="331"/>
        <end position="340"/>
    </location>
</feature>
<keyword evidence="3" id="KW-1185">Reference proteome</keyword>
<evidence type="ECO:0000256" key="1">
    <source>
        <dbReference type="SAM" id="MobiDB-lite"/>
    </source>
</evidence>
<proteinExistence type="predicted"/>
<gene>
    <name evidence="2" type="ORF">C482_01570</name>
</gene>
<name>M0B6D6_9EURY</name>
<dbReference type="InterPro" id="IPR055953">
    <property type="entry name" value="DUF7531"/>
</dbReference>
<feature type="compositionally biased region" description="Basic and acidic residues" evidence="1">
    <location>
        <begin position="291"/>
        <end position="305"/>
    </location>
</feature>
<comment type="caution">
    <text evidence="2">The sequence shown here is derived from an EMBL/GenBank/DDBJ whole genome shotgun (WGS) entry which is preliminary data.</text>
</comment>
<sequence length="340" mass="36956">MEVHCAGCAGCCMDWTALLDDHEMDQTRQHGRGRFADASASADSESERRPPFDSDANFVPLTRNEVRAFLEKGMAAAMTPRFWHAHDEHEAVEIDGQQVAAIAGRPVFFVGLRKPPKPVAPFGRAEPTWLPTCVFLDPTTLQCRIHDDEQFPAECGVYPAHNLELGHETECERVEEAFGDDRLLDDQLSANELGDGPLLGSQAVGEKLFCHPRPDDLAGIIKRLEVGTLRPEDRAECIAVASASSPGTFAISEHHYETGKARAMETMTSARGGDSADSTPDSKSWVGPAIDDWHEHYDTAAHDDGSAPSPDLAVTVEEDRGAPKTPGWVDGEGEVETGTE</sequence>
<dbReference type="Pfam" id="PF24375">
    <property type="entry name" value="DUF7531"/>
    <property type="match status" value="1"/>
</dbReference>
<dbReference type="OrthoDB" id="156950at2157"/>
<reference evidence="2 3" key="1">
    <citation type="journal article" date="2014" name="PLoS Genet.">
        <title>Phylogenetically driven sequencing of extremely halophilic archaea reveals strategies for static and dynamic osmo-response.</title>
        <authorList>
            <person name="Becker E.A."/>
            <person name="Seitzer P.M."/>
            <person name="Tritt A."/>
            <person name="Larsen D."/>
            <person name="Krusor M."/>
            <person name="Yao A.I."/>
            <person name="Wu D."/>
            <person name="Madern D."/>
            <person name="Eisen J.A."/>
            <person name="Darling A.E."/>
            <person name="Facciotti M.T."/>
        </authorList>
    </citation>
    <scope>NUCLEOTIDE SEQUENCE [LARGE SCALE GENOMIC DNA]</scope>
    <source>
        <strain evidence="2 3">JCM 10990</strain>
    </source>
</reference>
<evidence type="ECO:0000313" key="2">
    <source>
        <dbReference type="EMBL" id="ELZ06466.1"/>
    </source>
</evidence>
<dbReference type="EMBL" id="AOIN01000008">
    <property type="protein sequence ID" value="ELZ06466.1"/>
    <property type="molecule type" value="Genomic_DNA"/>
</dbReference>
<dbReference type="AlphaFoldDB" id="M0B6D6"/>
<evidence type="ECO:0000313" key="3">
    <source>
        <dbReference type="Proteomes" id="UP000011693"/>
    </source>
</evidence>
<accession>M0B6D6</accession>
<feature type="region of interest" description="Disordered" evidence="1">
    <location>
        <begin position="268"/>
        <end position="340"/>
    </location>
</feature>
<dbReference type="Proteomes" id="UP000011693">
    <property type="component" value="Unassembled WGS sequence"/>
</dbReference>
<feature type="region of interest" description="Disordered" evidence="1">
    <location>
        <begin position="29"/>
        <end position="57"/>
    </location>
</feature>
<dbReference type="PATRIC" id="fig|1227492.4.peg.307"/>